<proteinExistence type="predicted"/>
<gene>
    <name evidence="1" type="ORF">FHS68_001380</name>
</gene>
<reference evidence="1 2" key="1">
    <citation type="submission" date="2020-03" db="EMBL/GenBank/DDBJ databases">
        <title>Genomic Encyclopedia of Type Strains, Phase IV (KMG-IV): sequencing the most valuable type-strain genomes for metagenomic binning, comparative biology and taxonomic classification.</title>
        <authorList>
            <person name="Goeker M."/>
        </authorList>
    </citation>
    <scope>NUCLEOTIDE SEQUENCE [LARGE SCALE GENOMIC DNA]</scope>
    <source>
        <strain evidence="1 2">DSM 102865</strain>
    </source>
</reference>
<dbReference type="Proteomes" id="UP001179181">
    <property type="component" value="Unassembled WGS sequence"/>
</dbReference>
<name>A0ABX0UJL2_9BACT</name>
<comment type="caution">
    <text evidence="1">The sequence shown here is derived from an EMBL/GenBank/DDBJ whole genome shotgun (WGS) entry which is preliminary data.</text>
</comment>
<keyword evidence="2" id="KW-1185">Reference proteome</keyword>
<dbReference type="RefSeq" id="WP_167268380.1">
    <property type="nucleotide sequence ID" value="NZ_JAASQJ010000001.1"/>
</dbReference>
<evidence type="ECO:0000313" key="1">
    <source>
        <dbReference type="EMBL" id="NIJ52224.1"/>
    </source>
</evidence>
<accession>A0ABX0UJL2</accession>
<evidence type="ECO:0008006" key="3">
    <source>
        <dbReference type="Google" id="ProtNLM"/>
    </source>
</evidence>
<organism evidence="1 2">
    <name type="scientific">Dyadobacter arcticus</name>
    <dbReference type="NCBI Taxonomy" id="1078754"/>
    <lineage>
        <taxon>Bacteria</taxon>
        <taxon>Pseudomonadati</taxon>
        <taxon>Bacteroidota</taxon>
        <taxon>Cytophagia</taxon>
        <taxon>Cytophagales</taxon>
        <taxon>Spirosomataceae</taxon>
        <taxon>Dyadobacter</taxon>
    </lineage>
</organism>
<evidence type="ECO:0000313" key="2">
    <source>
        <dbReference type="Proteomes" id="UP001179181"/>
    </source>
</evidence>
<dbReference type="EMBL" id="JAASQJ010000001">
    <property type="protein sequence ID" value="NIJ52224.1"/>
    <property type="molecule type" value="Genomic_DNA"/>
</dbReference>
<protein>
    <recommendedName>
        <fullName evidence="3">PKD domain-containing protein</fullName>
    </recommendedName>
</protein>
<sequence>MTQRKIVIGIILLAFFQLVACERNDVDSTNSTDKIDTSQQEGIFVAGLTIVQEGEPVLFALENYLSPLDFQWKISPKQNVRVEKTNTVAEVYFPQSGKYTVTALDSISQDSVSLIVDVVIYEPGYNNIQILHHFDADDILSLTPITFADSTFHLEILAETKNSYKCNNNYLLFSSNKVHDTFVYNFLRVISPAGCTTENAKSKRYIYTNEPIVDGKIYNLEITFNKKNYKGSFTRNGGKYQFTWPYDDGVIFTTKTL</sequence>